<keyword evidence="2" id="KW-1185">Reference proteome</keyword>
<name>A0A841FTQ6_9ACTN</name>
<protein>
    <submittedName>
        <fullName evidence="1">Uncharacterized protein</fullName>
    </submittedName>
</protein>
<dbReference type="Proteomes" id="UP000548476">
    <property type="component" value="Unassembled WGS sequence"/>
</dbReference>
<dbReference type="AlphaFoldDB" id="A0A841FTQ6"/>
<dbReference type="EMBL" id="JACHGT010000010">
    <property type="protein sequence ID" value="MBB6036717.1"/>
    <property type="molecule type" value="Genomic_DNA"/>
</dbReference>
<evidence type="ECO:0000313" key="1">
    <source>
        <dbReference type="EMBL" id="MBB6036717.1"/>
    </source>
</evidence>
<gene>
    <name evidence="1" type="ORF">HNR73_004590</name>
</gene>
<comment type="caution">
    <text evidence="1">The sequence shown here is derived from an EMBL/GenBank/DDBJ whole genome shotgun (WGS) entry which is preliminary data.</text>
</comment>
<proteinExistence type="predicted"/>
<dbReference type="RefSeq" id="WP_184789561.1">
    <property type="nucleotide sequence ID" value="NZ_BONT01000058.1"/>
</dbReference>
<evidence type="ECO:0000313" key="2">
    <source>
        <dbReference type="Proteomes" id="UP000548476"/>
    </source>
</evidence>
<accession>A0A841FTQ6</accession>
<sequence length="99" mass="10819">MTDDPERTFALAWKNRRIFAVRENWPAGALESCEAIEREFPDVHPVWHKGGLPGAWGEAGFYGTVRGLPGAGRTVFAPTADELRATLAARPARGTSARK</sequence>
<reference evidence="1 2" key="1">
    <citation type="submission" date="2020-08" db="EMBL/GenBank/DDBJ databases">
        <title>Genomic Encyclopedia of Type Strains, Phase IV (KMG-IV): sequencing the most valuable type-strain genomes for metagenomic binning, comparative biology and taxonomic classification.</title>
        <authorList>
            <person name="Goeker M."/>
        </authorList>
    </citation>
    <scope>NUCLEOTIDE SEQUENCE [LARGE SCALE GENOMIC DNA]</scope>
    <source>
        <strain evidence="1 2">YIM 65646</strain>
    </source>
</reference>
<organism evidence="1 2">
    <name type="scientific">Phytomonospora endophytica</name>
    <dbReference type="NCBI Taxonomy" id="714109"/>
    <lineage>
        <taxon>Bacteria</taxon>
        <taxon>Bacillati</taxon>
        <taxon>Actinomycetota</taxon>
        <taxon>Actinomycetes</taxon>
        <taxon>Micromonosporales</taxon>
        <taxon>Micromonosporaceae</taxon>
        <taxon>Phytomonospora</taxon>
    </lineage>
</organism>